<reference evidence="4" key="1">
    <citation type="submission" date="2020-10" db="EMBL/GenBank/DDBJ databases">
        <authorList>
            <person name="Gilroy R."/>
        </authorList>
    </citation>
    <scope>NUCLEOTIDE SEQUENCE</scope>
    <source>
        <strain evidence="4">6919</strain>
    </source>
</reference>
<sequence length="204" mass="23814">MKRQENTEQEILRAAEQEFIEKGFSGAKTTAIAQRAGVNHAMIHYYFRTKENLFNRLFEEKIKILTANLYPAFFNKNIPLIERLKKGIASHFDFIAENPGLPRLVVNEIISNPARREFFRNKIKIAITMLCGEMQTELDRLAKDKQICPIKAEDLLLDVVSLNLTIFIIHPLIEGILYSDHKKFIEQRKQENINIILSRLNYRL</sequence>
<feature type="domain" description="HTH tetR-type" evidence="3">
    <location>
        <begin position="5"/>
        <end position="65"/>
    </location>
</feature>
<dbReference type="PANTHER" id="PTHR30328">
    <property type="entry name" value="TRANSCRIPTIONAL REPRESSOR"/>
    <property type="match status" value="1"/>
</dbReference>
<dbReference type="PANTHER" id="PTHR30328:SF54">
    <property type="entry name" value="HTH-TYPE TRANSCRIPTIONAL REPRESSOR SCO4008"/>
    <property type="match status" value="1"/>
</dbReference>
<dbReference type="PRINTS" id="PR00455">
    <property type="entry name" value="HTHTETR"/>
</dbReference>
<keyword evidence="1 2" id="KW-0238">DNA-binding</keyword>
<dbReference type="SUPFAM" id="SSF46689">
    <property type="entry name" value="Homeodomain-like"/>
    <property type="match status" value="1"/>
</dbReference>
<accession>A0A9D9IPV9</accession>
<proteinExistence type="predicted"/>
<dbReference type="EMBL" id="JADIMC010000058">
    <property type="protein sequence ID" value="MBO8476352.1"/>
    <property type="molecule type" value="Genomic_DNA"/>
</dbReference>
<dbReference type="InterPro" id="IPR050109">
    <property type="entry name" value="HTH-type_TetR-like_transc_reg"/>
</dbReference>
<evidence type="ECO:0000256" key="2">
    <source>
        <dbReference type="PROSITE-ProRule" id="PRU00335"/>
    </source>
</evidence>
<gene>
    <name evidence="4" type="ORF">IAB88_05100</name>
</gene>
<dbReference type="Gene3D" id="1.10.357.10">
    <property type="entry name" value="Tetracycline Repressor, domain 2"/>
    <property type="match status" value="1"/>
</dbReference>
<dbReference type="GO" id="GO:0003677">
    <property type="term" value="F:DNA binding"/>
    <property type="evidence" value="ECO:0007669"/>
    <property type="project" value="UniProtKB-UniRule"/>
</dbReference>
<evidence type="ECO:0000313" key="5">
    <source>
        <dbReference type="Proteomes" id="UP000823598"/>
    </source>
</evidence>
<dbReference type="Pfam" id="PF00440">
    <property type="entry name" value="TetR_N"/>
    <property type="match status" value="1"/>
</dbReference>
<dbReference type="PROSITE" id="PS50977">
    <property type="entry name" value="HTH_TETR_2"/>
    <property type="match status" value="1"/>
</dbReference>
<comment type="caution">
    <text evidence="4">The sequence shown here is derived from an EMBL/GenBank/DDBJ whole genome shotgun (WGS) entry which is preliminary data.</text>
</comment>
<dbReference type="AlphaFoldDB" id="A0A9D9IPV9"/>
<reference evidence="4" key="2">
    <citation type="journal article" date="2021" name="PeerJ">
        <title>Extensive microbial diversity within the chicken gut microbiome revealed by metagenomics and culture.</title>
        <authorList>
            <person name="Gilroy R."/>
            <person name="Ravi A."/>
            <person name="Getino M."/>
            <person name="Pursley I."/>
            <person name="Horton D.L."/>
            <person name="Alikhan N.F."/>
            <person name="Baker D."/>
            <person name="Gharbi K."/>
            <person name="Hall N."/>
            <person name="Watson M."/>
            <person name="Adriaenssens E.M."/>
            <person name="Foster-Nyarko E."/>
            <person name="Jarju S."/>
            <person name="Secka A."/>
            <person name="Antonio M."/>
            <person name="Oren A."/>
            <person name="Chaudhuri R.R."/>
            <person name="La Ragione R."/>
            <person name="Hildebrand F."/>
            <person name="Pallen M.J."/>
        </authorList>
    </citation>
    <scope>NUCLEOTIDE SEQUENCE</scope>
    <source>
        <strain evidence="4">6919</strain>
    </source>
</reference>
<dbReference type="Proteomes" id="UP000823598">
    <property type="component" value="Unassembled WGS sequence"/>
</dbReference>
<feature type="DNA-binding region" description="H-T-H motif" evidence="2">
    <location>
        <begin position="28"/>
        <end position="47"/>
    </location>
</feature>
<evidence type="ECO:0000313" key="4">
    <source>
        <dbReference type="EMBL" id="MBO8476352.1"/>
    </source>
</evidence>
<name>A0A9D9IPV9_9BACT</name>
<evidence type="ECO:0000256" key="1">
    <source>
        <dbReference type="ARBA" id="ARBA00023125"/>
    </source>
</evidence>
<protein>
    <submittedName>
        <fullName evidence="4">TetR/AcrR family transcriptional regulator</fullName>
    </submittedName>
</protein>
<organism evidence="4 5">
    <name type="scientific">Candidatus Limisoma faecipullorum</name>
    <dbReference type="NCBI Taxonomy" id="2840854"/>
    <lineage>
        <taxon>Bacteria</taxon>
        <taxon>Pseudomonadati</taxon>
        <taxon>Bacteroidota</taxon>
        <taxon>Bacteroidia</taxon>
        <taxon>Bacteroidales</taxon>
        <taxon>Candidatus Limisoma</taxon>
    </lineage>
</organism>
<evidence type="ECO:0000259" key="3">
    <source>
        <dbReference type="PROSITE" id="PS50977"/>
    </source>
</evidence>
<dbReference type="InterPro" id="IPR009057">
    <property type="entry name" value="Homeodomain-like_sf"/>
</dbReference>
<dbReference type="InterPro" id="IPR001647">
    <property type="entry name" value="HTH_TetR"/>
</dbReference>